<keyword evidence="4 9" id="KW-0547">Nucleotide-binding</keyword>
<dbReference type="InterPro" id="IPR019591">
    <property type="entry name" value="Mrp/NBP35_ATP-bd"/>
</dbReference>
<dbReference type="EMBL" id="FYEK01000003">
    <property type="protein sequence ID" value="SNB52392.1"/>
    <property type="molecule type" value="Genomic_DNA"/>
</dbReference>
<dbReference type="GO" id="GO:0016226">
    <property type="term" value="P:iron-sulfur cluster assembly"/>
    <property type="evidence" value="ECO:0007669"/>
    <property type="project" value="InterPro"/>
</dbReference>
<evidence type="ECO:0000256" key="6">
    <source>
        <dbReference type="ARBA" id="ARBA00022840"/>
    </source>
</evidence>
<keyword evidence="3 9" id="KW-0479">Metal-binding</keyword>
<evidence type="ECO:0000256" key="3">
    <source>
        <dbReference type="ARBA" id="ARBA00022723"/>
    </source>
</evidence>
<dbReference type="Proteomes" id="UP000197025">
    <property type="component" value="Unassembled WGS sequence"/>
</dbReference>
<comment type="subunit">
    <text evidence="9">Homodimer.</text>
</comment>
<dbReference type="PANTHER" id="PTHR42961">
    <property type="entry name" value="IRON-SULFUR PROTEIN NUBPL"/>
    <property type="match status" value="1"/>
</dbReference>
<keyword evidence="6 9" id="KW-0067">ATP-binding</keyword>
<dbReference type="Pfam" id="PF10609">
    <property type="entry name" value="ParA"/>
    <property type="match status" value="1"/>
</dbReference>
<proteinExistence type="inferred from homology"/>
<gene>
    <name evidence="11" type="ORF">SAMN02746019_00023070</name>
</gene>
<comment type="similarity">
    <text evidence="2">In the C-terminal section; belongs to the Mrp/NBP35 ATP-binding proteins family.</text>
</comment>
<evidence type="ECO:0000256" key="5">
    <source>
        <dbReference type="ARBA" id="ARBA00022801"/>
    </source>
</evidence>
<comment type="function">
    <text evidence="9">Binds and transfers iron-sulfur (Fe-S) clusters to target apoproteins. Can hydrolyze ATP.</text>
</comment>
<evidence type="ECO:0000256" key="9">
    <source>
        <dbReference type="HAMAP-Rule" id="MF_02040"/>
    </source>
</evidence>
<evidence type="ECO:0000256" key="7">
    <source>
        <dbReference type="ARBA" id="ARBA00023004"/>
    </source>
</evidence>
<dbReference type="FunCoup" id="A0A212PZB6">
    <property type="interactions" value="383"/>
</dbReference>
<evidence type="ECO:0000256" key="4">
    <source>
        <dbReference type="ARBA" id="ARBA00022741"/>
    </source>
</evidence>
<dbReference type="FunFam" id="3.40.50.300:FF:000304">
    <property type="entry name" value="Iron-sulfur cluster carrier protein"/>
    <property type="match status" value="1"/>
</dbReference>
<dbReference type="InterPro" id="IPR044304">
    <property type="entry name" value="NUBPL-like"/>
</dbReference>
<keyword evidence="7 9" id="KW-0408">Iron</keyword>
<keyword evidence="8 9" id="KW-0411">Iron-sulfur</keyword>
<feature type="domain" description="MIP18 family-like" evidence="10">
    <location>
        <begin position="5"/>
        <end position="74"/>
    </location>
</feature>
<dbReference type="HAMAP" id="MF_02040">
    <property type="entry name" value="Mrp_NBP35"/>
    <property type="match status" value="1"/>
</dbReference>
<dbReference type="InterPro" id="IPR000808">
    <property type="entry name" value="Mrp-like_CS"/>
</dbReference>
<name>A0A212PZB6_9CHLR</name>
<dbReference type="CDD" id="cd02037">
    <property type="entry name" value="Mrp_NBP35"/>
    <property type="match status" value="1"/>
</dbReference>
<comment type="similarity">
    <text evidence="1">In the N-terminal section; belongs to the MIP18 family.</text>
</comment>
<dbReference type="InterPro" id="IPR002744">
    <property type="entry name" value="MIP18-like"/>
</dbReference>
<evidence type="ECO:0000313" key="12">
    <source>
        <dbReference type="Proteomes" id="UP000197025"/>
    </source>
</evidence>
<dbReference type="AlphaFoldDB" id="A0A212PZB6"/>
<dbReference type="PROSITE" id="PS01215">
    <property type="entry name" value="MRP"/>
    <property type="match status" value="1"/>
</dbReference>
<dbReference type="GO" id="GO:0051539">
    <property type="term" value="F:4 iron, 4 sulfur cluster binding"/>
    <property type="evidence" value="ECO:0007669"/>
    <property type="project" value="TreeGrafter"/>
</dbReference>
<dbReference type="GO" id="GO:0016887">
    <property type="term" value="F:ATP hydrolysis activity"/>
    <property type="evidence" value="ECO:0007669"/>
    <property type="project" value="UniProtKB-UniRule"/>
</dbReference>
<dbReference type="InterPro" id="IPR034904">
    <property type="entry name" value="FSCA_dom_sf"/>
</dbReference>
<organism evidence="11 12">
    <name type="scientific">Thermoflexus hugenholtzii JAD2</name>
    <dbReference type="NCBI Taxonomy" id="877466"/>
    <lineage>
        <taxon>Bacteria</taxon>
        <taxon>Bacillati</taxon>
        <taxon>Chloroflexota</taxon>
        <taxon>Thermoflexia</taxon>
        <taxon>Thermoflexales</taxon>
        <taxon>Thermoflexaceae</taxon>
        <taxon>Thermoflexus</taxon>
    </lineage>
</organism>
<evidence type="ECO:0000256" key="1">
    <source>
        <dbReference type="ARBA" id="ARBA00007352"/>
    </source>
</evidence>
<dbReference type="InterPro" id="IPR033756">
    <property type="entry name" value="YlxH/NBP35"/>
</dbReference>
<evidence type="ECO:0000313" key="11">
    <source>
        <dbReference type="EMBL" id="SNB52392.1"/>
    </source>
</evidence>
<keyword evidence="5 9" id="KW-0378">Hydrolase</keyword>
<evidence type="ECO:0000256" key="8">
    <source>
        <dbReference type="ARBA" id="ARBA00023014"/>
    </source>
</evidence>
<dbReference type="InterPro" id="IPR027417">
    <property type="entry name" value="P-loop_NTPase"/>
</dbReference>
<dbReference type="SUPFAM" id="SSF52540">
    <property type="entry name" value="P-loop containing nucleoside triphosphate hydrolases"/>
    <property type="match status" value="1"/>
</dbReference>
<dbReference type="OrthoDB" id="9809679at2"/>
<reference evidence="12" key="1">
    <citation type="submission" date="2017-06" db="EMBL/GenBank/DDBJ databases">
        <authorList>
            <person name="Varghese N."/>
            <person name="Submissions S."/>
        </authorList>
    </citation>
    <scope>NUCLEOTIDE SEQUENCE [LARGE SCALE GENOMIC DNA]</scope>
    <source>
        <strain evidence="12">JAD2</strain>
    </source>
</reference>
<protein>
    <recommendedName>
        <fullName evidence="9">Iron-sulfur cluster carrier protein</fullName>
    </recommendedName>
</protein>
<dbReference type="GO" id="GO:0046872">
    <property type="term" value="F:metal ion binding"/>
    <property type="evidence" value="ECO:0007669"/>
    <property type="project" value="UniProtKB-KW"/>
</dbReference>
<feature type="binding site" evidence="9">
    <location>
        <begin position="104"/>
        <end position="111"/>
    </location>
    <ligand>
        <name>ATP</name>
        <dbReference type="ChEBI" id="CHEBI:30616"/>
    </ligand>
</feature>
<evidence type="ECO:0000259" key="10">
    <source>
        <dbReference type="Pfam" id="PF01883"/>
    </source>
</evidence>
<dbReference type="SUPFAM" id="SSF117916">
    <property type="entry name" value="Fe-S cluster assembly (FSCA) domain-like"/>
    <property type="match status" value="1"/>
</dbReference>
<keyword evidence="12" id="KW-1185">Reference proteome</keyword>
<dbReference type="InParanoid" id="A0A212PZB6"/>
<dbReference type="Pfam" id="PF01883">
    <property type="entry name" value="FeS_assembly_P"/>
    <property type="match status" value="1"/>
</dbReference>
<dbReference type="Gene3D" id="3.30.300.130">
    <property type="entry name" value="Fe-S cluster assembly (FSCA)"/>
    <property type="match status" value="1"/>
</dbReference>
<dbReference type="GO" id="GO:0140663">
    <property type="term" value="F:ATP-dependent FeS chaperone activity"/>
    <property type="evidence" value="ECO:0007669"/>
    <property type="project" value="InterPro"/>
</dbReference>
<comment type="similarity">
    <text evidence="9">Belongs to the Mrp/NBP35 ATP-binding proteins family.</text>
</comment>
<accession>A0A212PZB6</accession>
<sequence length="357" mass="37802">MATTEQVMQALRRVIDPELGRDIVSLGMVRDVRVEGDRVSLTVVLTTPACPLTERIEAEVRAALQALPGVREVDLRMSAQVPAHARLQGIEGLAFKNILAVGSGKGGVGKSTVAVNLAVALAGMGAVVGLMDADVYGPNIPEMMGVRRIPAPRDNKIIPAVAYGVRVMSMGFLLPPDQPVIWRGPMLHSAVRQFLTDVDWGMLDYLVVDLPPGTGDVAISLAQLVPLTGAVVVTTPQAVSLSDVGRAVEMFRRLEVPVLGVVENMSGFVCPHCGRETAIFGEDGGRQLAERMGVPFLGRIPLDPRVREGGDAGRPLVIAHPDSPAAQAMRDIARQIAARISVLNLSEPAPSGAPPAR</sequence>
<dbReference type="GO" id="GO:0005524">
    <property type="term" value="F:ATP binding"/>
    <property type="evidence" value="ECO:0007669"/>
    <property type="project" value="UniProtKB-UniRule"/>
</dbReference>
<dbReference type="PANTHER" id="PTHR42961:SF2">
    <property type="entry name" value="IRON-SULFUR PROTEIN NUBPL"/>
    <property type="match status" value="1"/>
</dbReference>
<dbReference type="RefSeq" id="WP_088570078.1">
    <property type="nucleotide sequence ID" value="NZ_FYEK01000003.1"/>
</dbReference>
<dbReference type="Gene3D" id="3.40.50.300">
    <property type="entry name" value="P-loop containing nucleotide triphosphate hydrolases"/>
    <property type="match status" value="1"/>
</dbReference>
<evidence type="ECO:0000256" key="2">
    <source>
        <dbReference type="ARBA" id="ARBA00008205"/>
    </source>
</evidence>